<evidence type="ECO:0000259" key="4">
    <source>
        <dbReference type="Pfam" id="PF22725"/>
    </source>
</evidence>
<dbReference type="InterPro" id="IPR055170">
    <property type="entry name" value="GFO_IDH_MocA-like_dom"/>
</dbReference>
<dbReference type="Pfam" id="PF22725">
    <property type="entry name" value="GFO_IDH_MocA_C3"/>
    <property type="match status" value="1"/>
</dbReference>
<dbReference type="Gene3D" id="3.40.50.720">
    <property type="entry name" value="NAD(P)-binding Rossmann-like Domain"/>
    <property type="match status" value="1"/>
</dbReference>
<dbReference type="EC" id="1.1.1.384" evidence="5"/>
<gene>
    <name evidence="5" type="ORF">LMG28140_02443</name>
</gene>
<dbReference type="Gene3D" id="3.30.360.10">
    <property type="entry name" value="Dihydrodipicolinate Reductase, domain 2"/>
    <property type="match status" value="1"/>
</dbReference>
<feature type="domain" description="Gfo/Idh/MocA-like oxidoreductase N-terminal" evidence="3">
    <location>
        <begin position="7"/>
        <end position="123"/>
    </location>
</feature>
<accession>A0ABM8NL40</accession>
<evidence type="ECO:0000259" key="3">
    <source>
        <dbReference type="Pfam" id="PF01408"/>
    </source>
</evidence>
<keyword evidence="6" id="KW-1185">Reference proteome</keyword>
<evidence type="ECO:0000256" key="2">
    <source>
        <dbReference type="ARBA" id="ARBA00023002"/>
    </source>
</evidence>
<comment type="caution">
    <text evidence="5">The sequence shown here is derived from an EMBL/GenBank/DDBJ whole genome shotgun (WGS) entry which is preliminary data.</text>
</comment>
<dbReference type="InterPro" id="IPR036291">
    <property type="entry name" value="NAD(P)-bd_dom_sf"/>
</dbReference>
<proteinExistence type="inferred from homology"/>
<dbReference type="InterPro" id="IPR050984">
    <property type="entry name" value="Gfo/Idh/MocA_domain"/>
</dbReference>
<evidence type="ECO:0000313" key="6">
    <source>
        <dbReference type="Proteomes" id="UP000598032"/>
    </source>
</evidence>
<comment type="similarity">
    <text evidence="1">Belongs to the Gfo/Idh/MocA family.</text>
</comment>
<dbReference type="SUPFAM" id="SSF55347">
    <property type="entry name" value="Glyceraldehyde-3-phosphate dehydrogenase-like, C-terminal domain"/>
    <property type="match status" value="1"/>
</dbReference>
<keyword evidence="2 5" id="KW-0560">Oxidoreductase</keyword>
<dbReference type="PANTHER" id="PTHR22604:SF105">
    <property type="entry name" value="TRANS-1,2-DIHYDROBENZENE-1,2-DIOL DEHYDROGENASE"/>
    <property type="match status" value="1"/>
</dbReference>
<evidence type="ECO:0000256" key="1">
    <source>
        <dbReference type="ARBA" id="ARBA00010928"/>
    </source>
</evidence>
<dbReference type="InterPro" id="IPR000683">
    <property type="entry name" value="Gfo/Idh/MocA-like_OxRdtase_N"/>
</dbReference>
<dbReference type="PANTHER" id="PTHR22604">
    <property type="entry name" value="OXIDOREDUCTASES"/>
    <property type="match status" value="1"/>
</dbReference>
<dbReference type="Proteomes" id="UP000598032">
    <property type="component" value="Unassembled WGS sequence"/>
</dbReference>
<dbReference type="RefSeq" id="WP_201642541.1">
    <property type="nucleotide sequence ID" value="NZ_CAJHCP010000005.1"/>
</dbReference>
<feature type="domain" description="GFO/IDH/MocA-like oxidoreductase" evidence="4">
    <location>
        <begin position="135"/>
        <end position="249"/>
    </location>
</feature>
<dbReference type="EMBL" id="CAJHCP010000005">
    <property type="protein sequence ID" value="CAD6531041.1"/>
    <property type="molecule type" value="Genomic_DNA"/>
</dbReference>
<dbReference type="GO" id="GO:0016491">
    <property type="term" value="F:oxidoreductase activity"/>
    <property type="evidence" value="ECO:0007669"/>
    <property type="project" value="UniProtKB-KW"/>
</dbReference>
<dbReference type="SUPFAM" id="SSF51735">
    <property type="entry name" value="NAD(P)-binding Rossmann-fold domains"/>
    <property type="match status" value="1"/>
</dbReference>
<protein>
    <submittedName>
        <fullName evidence="5">dTDP-3,4-didehydro-2,6-dideoxy-alpha-D-glucose 3-reductase</fullName>
        <ecNumber evidence="5">1.1.1.384</ecNumber>
    </submittedName>
</protein>
<sequence length="336" mass="35993">MPTPAPLRFGVLGAAKIARSFIAGVSTSELIEVAAVASRDLEKGKAFASELNIPNVHGSYEALLDDATIQAVYVPLPNTLHAEWVIKALDAGKHVLCEKPIAVSSEDARRMYDAARRNQVFLAEAYPYRAQEQTLALQRLLADGAIGRVQTVHACFGVTFTDPANIRLDPDRGGGALLDAGSYAMNFLRMVAGEKPTRVNALARWAESGVDLTVVANLEFASGLLGQITCSFSTAYHRHALIAGSDGILETTFLNSPPEAGPPEIHLRRGIPSSTPRETITVSGKSGFLVEAESFALAIAKGPEHWTGCTEQESVDTIAALEAIARSIRSEKWETV</sequence>
<name>A0ABM8NL40_9BURK</name>
<reference evidence="5 6" key="1">
    <citation type="submission" date="2020-10" db="EMBL/GenBank/DDBJ databases">
        <authorList>
            <person name="Peeters C."/>
        </authorList>
    </citation>
    <scope>NUCLEOTIDE SEQUENCE [LARGE SCALE GENOMIC DNA]</scope>
    <source>
        <strain evidence="5 6">LMG 28140</strain>
    </source>
</reference>
<organism evidence="5 6">
    <name type="scientific">Paraburkholderia metrosideri</name>
    <dbReference type="NCBI Taxonomy" id="580937"/>
    <lineage>
        <taxon>Bacteria</taxon>
        <taxon>Pseudomonadati</taxon>
        <taxon>Pseudomonadota</taxon>
        <taxon>Betaproteobacteria</taxon>
        <taxon>Burkholderiales</taxon>
        <taxon>Burkholderiaceae</taxon>
        <taxon>Paraburkholderia</taxon>
    </lineage>
</organism>
<dbReference type="Pfam" id="PF01408">
    <property type="entry name" value="GFO_IDH_MocA"/>
    <property type="match status" value="1"/>
</dbReference>
<evidence type="ECO:0000313" key="5">
    <source>
        <dbReference type="EMBL" id="CAD6531041.1"/>
    </source>
</evidence>